<evidence type="ECO:0000313" key="2">
    <source>
        <dbReference type="EMBL" id="MBW96309.1"/>
    </source>
</evidence>
<dbReference type="PANTHER" id="PTHR34554">
    <property type="entry name" value="RGS1-HXK1-INTERACTING PROTEIN 1"/>
    <property type="match status" value="1"/>
</dbReference>
<dbReference type="EMBL" id="GGEC01015826">
    <property type="protein sequence ID" value="MBW96309.1"/>
    <property type="molecule type" value="Transcribed_RNA"/>
</dbReference>
<sequence>MAAVAEQPSEKKPNAPPPNDLSSTIKSKALEEAVPWIDYAAQQALIYQKTMQETLDAAIKAFRSRFSEIRSTSSAHLQQTINSLEDVKSELGVYENIFFGKVKGI</sequence>
<organism evidence="2">
    <name type="scientific">Rhizophora mucronata</name>
    <name type="common">Asiatic mangrove</name>
    <dbReference type="NCBI Taxonomy" id="61149"/>
    <lineage>
        <taxon>Eukaryota</taxon>
        <taxon>Viridiplantae</taxon>
        <taxon>Streptophyta</taxon>
        <taxon>Embryophyta</taxon>
        <taxon>Tracheophyta</taxon>
        <taxon>Spermatophyta</taxon>
        <taxon>Magnoliopsida</taxon>
        <taxon>eudicotyledons</taxon>
        <taxon>Gunneridae</taxon>
        <taxon>Pentapetalae</taxon>
        <taxon>rosids</taxon>
        <taxon>fabids</taxon>
        <taxon>Malpighiales</taxon>
        <taxon>Rhizophoraceae</taxon>
        <taxon>Rhizophora</taxon>
    </lineage>
</organism>
<proteinExistence type="predicted"/>
<accession>A0A2P2JSA0</accession>
<dbReference type="PANTHER" id="PTHR34554:SF1">
    <property type="entry name" value="ALANINE-TRNA LIGASE"/>
    <property type="match status" value="1"/>
</dbReference>
<feature type="region of interest" description="Disordered" evidence="1">
    <location>
        <begin position="1"/>
        <end position="23"/>
    </location>
</feature>
<dbReference type="InterPro" id="IPR053284">
    <property type="entry name" value="RGS1-HXK1_interactor"/>
</dbReference>
<protein>
    <submittedName>
        <fullName evidence="2">Uncharacterized protein</fullName>
    </submittedName>
</protein>
<name>A0A2P2JSA0_RHIMU</name>
<reference evidence="2" key="1">
    <citation type="submission" date="2018-02" db="EMBL/GenBank/DDBJ databases">
        <title>Rhizophora mucronata_Transcriptome.</title>
        <authorList>
            <person name="Meera S.P."/>
            <person name="Sreeshan A."/>
            <person name="Augustine A."/>
        </authorList>
    </citation>
    <scope>NUCLEOTIDE SEQUENCE</scope>
    <source>
        <tissue evidence="2">Leaf</tissue>
    </source>
</reference>
<evidence type="ECO:0000256" key="1">
    <source>
        <dbReference type="SAM" id="MobiDB-lite"/>
    </source>
</evidence>
<dbReference type="AlphaFoldDB" id="A0A2P2JSA0"/>